<organism evidence="4 5">
    <name type="scientific">Thalassovita mangrovi</name>
    <dbReference type="NCBI Taxonomy" id="2692236"/>
    <lineage>
        <taxon>Bacteria</taxon>
        <taxon>Pseudomonadati</taxon>
        <taxon>Pseudomonadota</taxon>
        <taxon>Alphaproteobacteria</taxon>
        <taxon>Rhodobacterales</taxon>
        <taxon>Roseobacteraceae</taxon>
        <taxon>Thalassovita</taxon>
    </lineage>
</organism>
<evidence type="ECO:0000313" key="4">
    <source>
        <dbReference type="EMBL" id="MYM57585.1"/>
    </source>
</evidence>
<dbReference type="PANTHER" id="PTHR42949">
    <property type="entry name" value="ANAEROBIC GLYCEROL-3-PHOSPHATE DEHYDROGENASE SUBUNIT B"/>
    <property type="match status" value="1"/>
</dbReference>
<dbReference type="InterPro" id="IPR017224">
    <property type="entry name" value="Opine_Oxase_asu/HCN_bsu"/>
</dbReference>
<dbReference type="InterPro" id="IPR023753">
    <property type="entry name" value="FAD/NAD-binding_dom"/>
</dbReference>
<evidence type="ECO:0000313" key="5">
    <source>
        <dbReference type="Proteomes" id="UP000479043"/>
    </source>
</evidence>
<dbReference type="PIRSF" id="PIRSF037495">
    <property type="entry name" value="Opine_OX_OoxA/HcnB"/>
    <property type="match status" value="1"/>
</dbReference>
<dbReference type="InterPro" id="IPR041854">
    <property type="entry name" value="BFD-like_2Fe2S-bd_dom_sf"/>
</dbReference>
<dbReference type="RefSeq" id="WP_160975490.1">
    <property type="nucleotide sequence ID" value="NZ_WWEN01000013.1"/>
</dbReference>
<proteinExistence type="predicted"/>
<name>A0A6L8LNX8_9RHOB</name>
<protein>
    <submittedName>
        <fullName evidence="4">FAD-dependent oxidoreductase</fullName>
    </submittedName>
</protein>
<feature type="compositionally biased region" description="Basic and acidic residues" evidence="2">
    <location>
        <begin position="460"/>
        <end position="473"/>
    </location>
</feature>
<evidence type="ECO:0000256" key="1">
    <source>
        <dbReference type="ARBA" id="ARBA00023002"/>
    </source>
</evidence>
<dbReference type="Gene3D" id="3.50.50.60">
    <property type="entry name" value="FAD/NAD(P)-binding domain"/>
    <property type="match status" value="3"/>
</dbReference>
<evidence type="ECO:0000259" key="3">
    <source>
        <dbReference type="Pfam" id="PF07992"/>
    </source>
</evidence>
<keyword evidence="1" id="KW-0560">Oxidoreductase</keyword>
<dbReference type="InterPro" id="IPR051691">
    <property type="entry name" value="Metab_Enz_Cyan_OpOx_G3PDH"/>
</dbReference>
<dbReference type="PRINTS" id="PR00411">
    <property type="entry name" value="PNDRDTASEI"/>
</dbReference>
<keyword evidence="5" id="KW-1185">Reference proteome</keyword>
<accession>A0A6L8LNX8</accession>
<dbReference type="EMBL" id="WWEN01000013">
    <property type="protein sequence ID" value="MYM57585.1"/>
    <property type="molecule type" value="Genomic_DNA"/>
</dbReference>
<dbReference type="AlphaFoldDB" id="A0A6L8LNX8"/>
<feature type="domain" description="FAD/NAD(P)-binding" evidence="3">
    <location>
        <begin position="6"/>
        <end position="325"/>
    </location>
</feature>
<gene>
    <name evidence="4" type="ORF">GR167_19870</name>
</gene>
<sequence>MTDITDLVIVGGGPGGQAAARAAIRHGLRVTVLDEQARPGGQIFRQPFADGIYPKDRFGAKHAAAGRAGAALCAEPLIDWQGNRMVWGLTPGGEDGFELFHSGPDGAAALKARRVLIAAGCHDMAVPFPGWTLSGVMGAGGIQAMLKGQGVAPGASILLGGSHPLMLVIAAQLLDFGVTPVGVVFSQSFGRIKEMLGAPLVASRSLPVFAQGARAYLKLHRAGVPVHFGKVVVRAEGDDTLQQVRIAPSDRLDATGETIACDAFGFCYGFTSSAELPRQIGVDPVWSETGGGWIIPHDARMQTSQPGLYVAGETAGIGGEPCAVAEGVLAGLTIAESLGKSVSETEIARAQTQRRHRRDFATLLQRLADPGAALLQGLRDDDTAICRCESVKTGAFRALLRDNPTIHSADAAKLLARTGMGPCQGRFCHRAVQEEIAAARGGSTADAKPFAARMPARPVPLRDLRSLSRDGNE</sequence>
<reference evidence="4 5" key="1">
    <citation type="submission" date="2020-01" db="EMBL/GenBank/DDBJ databases">
        <authorList>
            <person name="Chen S."/>
        </authorList>
    </citation>
    <scope>NUCLEOTIDE SEQUENCE [LARGE SCALE GENOMIC DNA]</scope>
    <source>
        <strain evidence="4 5">GS-10</strain>
    </source>
</reference>
<dbReference type="SUPFAM" id="SSF51905">
    <property type="entry name" value="FAD/NAD(P)-binding domain"/>
    <property type="match status" value="1"/>
</dbReference>
<comment type="caution">
    <text evidence="4">The sequence shown here is derived from an EMBL/GenBank/DDBJ whole genome shotgun (WGS) entry which is preliminary data.</text>
</comment>
<dbReference type="InterPro" id="IPR036188">
    <property type="entry name" value="FAD/NAD-bd_sf"/>
</dbReference>
<feature type="region of interest" description="Disordered" evidence="2">
    <location>
        <begin position="439"/>
        <end position="473"/>
    </location>
</feature>
<dbReference type="Pfam" id="PF07992">
    <property type="entry name" value="Pyr_redox_2"/>
    <property type="match status" value="1"/>
</dbReference>
<dbReference type="PANTHER" id="PTHR42949:SF3">
    <property type="entry name" value="ANAEROBIC GLYCEROL-3-PHOSPHATE DEHYDROGENASE SUBUNIT B"/>
    <property type="match status" value="1"/>
</dbReference>
<dbReference type="GO" id="GO:0016491">
    <property type="term" value="F:oxidoreductase activity"/>
    <property type="evidence" value="ECO:0007669"/>
    <property type="project" value="UniProtKB-KW"/>
</dbReference>
<evidence type="ECO:0000256" key="2">
    <source>
        <dbReference type="SAM" id="MobiDB-lite"/>
    </source>
</evidence>
<dbReference type="Proteomes" id="UP000479043">
    <property type="component" value="Unassembled WGS sequence"/>
</dbReference>
<dbReference type="Gene3D" id="1.10.10.1100">
    <property type="entry name" value="BFD-like [2Fe-2S]-binding domain"/>
    <property type="match status" value="1"/>
</dbReference>
<dbReference type="PRINTS" id="PR00368">
    <property type="entry name" value="FADPNR"/>
</dbReference>